<dbReference type="AlphaFoldDB" id="A0A174H524"/>
<evidence type="ECO:0000313" key="1">
    <source>
        <dbReference type="EMBL" id="CUO68436.1"/>
    </source>
</evidence>
<accession>A0A174H524</accession>
<name>A0A174H524_9FIRM</name>
<organism evidence="1 2">
    <name type="scientific">Blautia wexlerae</name>
    <dbReference type="NCBI Taxonomy" id="418240"/>
    <lineage>
        <taxon>Bacteria</taxon>
        <taxon>Bacillati</taxon>
        <taxon>Bacillota</taxon>
        <taxon>Clostridia</taxon>
        <taxon>Lachnospirales</taxon>
        <taxon>Lachnospiraceae</taxon>
        <taxon>Blautia</taxon>
    </lineage>
</organism>
<evidence type="ECO:0000313" key="2">
    <source>
        <dbReference type="Proteomes" id="UP000095431"/>
    </source>
</evidence>
<protein>
    <submittedName>
        <fullName evidence="1">Uncharacterized protein</fullName>
    </submittedName>
</protein>
<gene>
    <name evidence="1" type="ORF">ERS852478_03573</name>
</gene>
<reference evidence="1 2" key="1">
    <citation type="submission" date="2015-09" db="EMBL/GenBank/DDBJ databases">
        <authorList>
            <consortium name="Pathogen Informatics"/>
        </authorList>
    </citation>
    <scope>NUCLEOTIDE SEQUENCE [LARGE SCALE GENOMIC DNA]</scope>
    <source>
        <strain evidence="1 2">2789STDY5834863</strain>
    </source>
</reference>
<dbReference type="EMBL" id="CYZN01000038">
    <property type="protein sequence ID" value="CUO68436.1"/>
    <property type="molecule type" value="Genomic_DNA"/>
</dbReference>
<dbReference type="Proteomes" id="UP000095431">
    <property type="component" value="Unassembled WGS sequence"/>
</dbReference>
<dbReference type="RefSeq" id="WP_055201443.1">
    <property type="nucleotide sequence ID" value="NZ_BTHH01000008.1"/>
</dbReference>
<proteinExistence type="predicted"/>
<sequence>MTGEKITEQNEDMRVLIIYKGSAEIGKEFQDDYMILELVTDGRPDALASAVINFPLLDGNKSIFIHDLVSYESMEAKESLLEVIEKFARKRGYAAIYINSIRQDRGFLDKEKFMEVSGKTMAKRDVSR</sequence>